<dbReference type="Gene3D" id="3.10.450.50">
    <property type="match status" value="1"/>
</dbReference>
<evidence type="ECO:0000313" key="3">
    <source>
        <dbReference type="Proteomes" id="UP001595957"/>
    </source>
</evidence>
<feature type="domain" description="SnoaL-like" evidence="1">
    <location>
        <begin position="9"/>
        <end position="133"/>
    </location>
</feature>
<organism evidence="2 3">
    <name type="scientific">Sphingobium tyrosinilyticum</name>
    <dbReference type="NCBI Taxonomy" id="2715436"/>
    <lineage>
        <taxon>Bacteria</taxon>
        <taxon>Pseudomonadati</taxon>
        <taxon>Pseudomonadota</taxon>
        <taxon>Alphaproteobacteria</taxon>
        <taxon>Sphingomonadales</taxon>
        <taxon>Sphingomonadaceae</taxon>
        <taxon>Sphingobium</taxon>
    </lineage>
</organism>
<reference evidence="3" key="1">
    <citation type="journal article" date="2019" name="Int. J. Syst. Evol. Microbiol.">
        <title>The Global Catalogue of Microorganisms (GCM) 10K type strain sequencing project: providing services to taxonomists for standard genome sequencing and annotation.</title>
        <authorList>
            <consortium name="The Broad Institute Genomics Platform"/>
            <consortium name="The Broad Institute Genome Sequencing Center for Infectious Disease"/>
            <person name="Wu L."/>
            <person name="Ma J."/>
        </authorList>
    </citation>
    <scope>NUCLEOTIDE SEQUENCE [LARGE SCALE GENOMIC DNA]</scope>
    <source>
        <strain evidence="3">NBRC 103632</strain>
    </source>
</reference>
<proteinExistence type="predicted"/>
<dbReference type="InterPro" id="IPR032710">
    <property type="entry name" value="NTF2-like_dom_sf"/>
</dbReference>
<evidence type="ECO:0000259" key="1">
    <source>
        <dbReference type="Pfam" id="PF13577"/>
    </source>
</evidence>
<dbReference type="RefSeq" id="WP_380806469.1">
    <property type="nucleotide sequence ID" value="NZ_JBHSFZ010000058.1"/>
</dbReference>
<accession>A0ABV9F3R6</accession>
<dbReference type="SUPFAM" id="SSF54427">
    <property type="entry name" value="NTF2-like"/>
    <property type="match status" value="1"/>
</dbReference>
<protein>
    <submittedName>
        <fullName evidence="2">Nuclear transport factor 2 family protein</fullName>
    </submittedName>
</protein>
<sequence>MDNMSDVERLIAIEDIKHLKARRDRALDTKDWATYTAVHAPDHISHSDGETRRQGNVVNTDFVIRALHDKVSVHHSHTPEISFETPTRARGIWAMEDNIYWTEDGENHWLRGFGHYHEIYEKRDGQWLFVFRRLTRLRVETSGKFPGFTSPVPEKA</sequence>
<keyword evidence="3" id="KW-1185">Reference proteome</keyword>
<dbReference type="EMBL" id="JBHSFZ010000058">
    <property type="protein sequence ID" value="MFC4595813.1"/>
    <property type="molecule type" value="Genomic_DNA"/>
</dbReference>
<evidence type="ECO:0000313" key="2">
    <source>
        <dbReference type="EMBL" id="MFC4595813.1"/>
    </source>
</evidence>
<gene>
    <name evidence="2" type="ORF">ACFO3E_16755</name>
</gene>
<dbReference type="Proteomes" id="UP001595957">
    <property type="component" value="Unassembled WGS sequence"/>
</dbReference>
<dbReference type="Pfam" id="PF13577">
    <property type="entry name" value="SnoaL_4"/>
    <property type="match status" value="1"/>
</dbReference>
<comment type="caution">
    <text evidence="2">The sequence shown here is derived from an EMBL/GenBank/DDBJ whole genome shotgun (WGS) entry which is preliminary data.</text>
</comment>
<dbReference type="InterPro" id="IPR037401">
    <property type="entry name" value="SnoaL-like"/>
</dbReference>
<name>A0ABV9F3R6_9SPHN</name>